<evidence type="ECO:0000313" key="3">
    <source>
        <dbReference type="EMBL" id="VFR97273.1"/>
    </source>
</evidence>
<protein>
    <recommendedName>
        <fullName evidence="5">N-acetyltransferase domain-containing protein</fullName>
    </recommendedName>
</protein>
<evidence type="ECO:0000313" key="1">
    <source>
        <dbReference type="EMBL" id="VFR53947.1"/>
    </source>
</evidence>
<reference evidence="4" key="1">
    <citation type="submission" date="2019-03" db="EMBL/GenBank/DDBJ databases">
        <authorList>
            <person name="Danneels B."/>
        </authorList>
    </citation>
    <scope>NUCLEOTIDE SEQUENCE</scope>
</reference>
<organism evidence="4">
    <name type="scientific">plant metagenome</name>
    <dbReference type="NCBI Taxonomy" id="1297885"/>
    <lineage>
        <taxon>unclassified sequences</taxon>
        <taxon>metagenomes</taxon>
        <taxon>organismal metagenomes</taxon>
    </lineage>
</organism>
<dbReference type="EMBL" id="CAADIK010000040">
    <property type="protein sequence ID" value="VFR75610.1"/>
    <property type="molecule type" value="Genomic_DNA"/>
</dbReference>
<gene>
    <name evidence="1" type="ORF">BRI6_0486</name>
    <name evidence="2" type="ORF">BRI9_0543</name>
    <name evidence="3" type="ORF">IVO3_0542</name>
    <name evidence="4" type="ORF">RAN7_0482</name>
</gene>
<evidence type="ECO:0000313" key="4">
    <source>
        <dbReference type="EMBL" id="VFS31745.1"/>
    </source>
</evidence>
<sequence length="161" mass="17925">MTLAPQYRFQTLRSADDEAAFFAQMGPFFASRNVRRECGGYALNDGPCYRWLVVQRVDSHRVLGFISVEQRDGLLRIREGYLRPEARGRGLFRALRDRVLAQADSEALDCVACVPRASAALLAPHGFVQRACRGAWTTLERKAHAADHRPGEPGRSPVQGA</sequence>
<evidence type="ECO:0000313" key="2">
    <source>
        <dbReference type="EMBL" id="VFR75610.1"/>
    </source>
</evidence>
<evidence type="ECO:0008006" key="5">
    <source>
        <dbReference type="Google" id="ProtNLM"/>
    </source>
</evidence>
<proteinExistence type="predicted"/>
<dbReference type="EMBL" id="CAADIP010000053">
    <property type="protein sequence ID" value="VFR97273.1"/>
    <property type="molecule type" value="Genomic_DNA"/>
</dbReference>
<accession>A0A484Y9T6</accession>
<dbReference type="AlphaFoldDB" id="A0A484Y9T6"/>
<dbReference type="EMBL" id="CAADIZ010000064">
    <property type="protein sequence ID" value="VFS31745.1"/>
    <property type="molecule type" value="Genomic_DNA"/>
</dbReference>
<dbReference type="Gene3D" id="3.40.630.30">
    <property type="match status" value="1"/>
</dbReference>
<dbReference type="SUPFAM" id="SSF55729">
    <property type="entry name" value="Acyl-CoA N-acyltransferases (Nat)"/>
    <property type="match status" value="1"/>
</dbReference>
<name>A0A484Y9T6_9ZZZZ</name>
<dbReference type="EMBL" id="CAADII010000014">
    <property type="protein sequence ID" value="VFR53947.1"/>
    <property type="molecule type" value="Genomic_DNA"/>
</dbReference>
<dbReference type="InterPro" id="IPR016181">
    <property type="entry name" value="Acyl_CoA_acyltransferase"/>
</dbReference>